<evidence type="ECO:0000313" key="3">
    <source>
        <dbReference type="Proteomes" id="UP000641910"/>
    </source>
</evidence>
<proteinExistence type="predicted"/>
<accession>A0ABS0QK97</accession>
<organism evidence="2 3">
    <name type="scientific">Thermoactinomyces vulgaris</name>
    <dbReference type="NCBI Taxonomy" id="2026"/>
    <lineage>
        <taxon>Bacteria</taxon>
        <taxon>Bacillati</taxon>
        <taxon>Bacillota</taxon>
        <taxon>Bacilli</taxon>
        <taxon>Bacillales</taxon>
        <taxon>Thermoactinomycetaceae</taxon>
        <taxon>Thermoactinomyces</taxon>
    </lineage>
</organism>
<dbReference type="Proteomes" id="UP000641910">
    <property type="component" value="Unassembled WGS sequence"/>
</dbReference>
<comment type="caution">
    <text evidence="2">The sequence shown here is derived from an EMBL/GenBank/DDBJ whole genome shotgun (WGS) entry which is preliminary data.</text>
</comment>
<dbReference type="SUPFAM" id="SSF69572">
    <property type="entry name" value="Activating enzymes of the ubiquitin-like proteins"/>
    <property type="match status" value="1"/>
</dbReference>
<evidence type="ECO:0000259" key="1">
    <source>
        <dbReference type="Pfam" id="PF00899"/>
    </source>
</evidence>
<protein>
    <submittedName>
        <fullName evidence="2">ThiF family adenylyltransferase</fullName>
    </submittedName>
</protein>
<dbReference type="EMBL" id="JAECVU010000009">
    <property type="protein sequence ID" value="MBH8589600.1"/>
    <property type="molecule type" value="Genomic_DNA"/>
</dbReference>
<reference evidence="2 3" key="1">
    <citation type="submission" date="2020-12" db="EMBL/GenBank/DDBJ databases">
        <title>WGS of Thermoactinomyces spp.</title>
        <authorList>
            <person name="Cheng K."/>
        </authorList>
    </citation>
    <scope>NUCLEOTIDE SEQUENCE [LARGE SCALE GENOMIC DNA]</scope>
    <source>
        <strain evidence="3">CICC 10650\ACCC 41061</strain>
    </source>
</reference>
<keyword evidence="2" id="KW-0808">Transferase</keyword>
<dbReference type="InterPro" id="IPR035985">
    <property type="entry name" value="Ubiquitin-activating_enz"/>
</dbReference>
<dbReference type="CDD" id="cd00757">
    <property type="entry name" value="ThiF_MoeB_HesA_family"/>
    <property type="match status" value="1"/>
</dbReference>
<dbReference type="InterPro" id="IPR045886">
    <property type="entry name" value="ThiF/MoeB/HesA"/>
</dbReference>
<dbReference type="Gene3D" id="3.40.50.720">
    <property type="entry name" value="NAD(P)-binding Rossmann-like Domain"/>
    <property type="match status" value="1"/>
</dbReference>
<dbReference type="GO" id="GO:0016779">
    <property type="term" value="F:nucleotidyltransferase activity"/>
    <property type="evidence" value="ECO:0007669"/>
    <property type="project" value="UniProtKB-KW"/>
</dbReference>
<gene>
    <name evidence="2" type="ORF">I8U22_12360</name>
</gene>
<evidence type="ECO:0000313" key="2">
    <source>
        <dbReference type="EMBL" id="MBH8589600.1"/>
    </source>
</evidence>
<keyword evidence="2" id="KW-0548">Nucleotidyltransferase</keyword>
<dbReference type="Pfam" id="PF00899">
    <property type="entry name" value="ThiF"/>
    <property type="match status" value="1"/>
</dbReference>
<sequence length="370" mass="41265">MHPNSPFSVSSFCEKIRICENQRRNIRKVDQQRYSRQILFAPIGEEGQKKLSQARVAVVGMGALGTALSNHMARAGVKFLRLIDRDFVEASNLQRQMLYDETDSRQHLPKVIAAKNKLQAIRSDLELEAHIADLTWRNAEELLSDVDLILDGTDNFHVRYLINDLSIKHQIPWIYGGVVGSRGMSFTIRPGKTPCLRCLFPETPAPGAAETCDTAGVIGPAVQVITAFQGAEAIKLLTGNEEACETHLRHIDLWSNHFQSLDVSHQKDEDCPACGRKQWDFLHPARKGPQEVSMCGRQSVQITLSQPLDLDILESRLQKVGKTNRNPFLLKADLSEDGHELAIFPDGRILVQGTTDIQTAKAVVARYVGI</sequence>
<feature type="domain" description="THIF-type NAD/FAD binding fold" evidence="1">
    <location>
        <begin position="34"/>
        <end position="272"/>
    </location>
</feature>
<dbReference type="PANTHER" id="PTHR10953:SF102">
    <property type="entry name" value="ADENYLYLTRANSFERASE AND SULFURTRANSFERASE MOCS3"/>
    <property type="match status" value="1"/>
</dbReference>
<dbReference type="PANTHER" id="PTHR10953">
    <property type="entry name" value="UBIQUITIN-ACTIVATING ENZYME E1"/>
    <property type="match status" value="1"/>
</dbReference>
<name>A0ABS0QK97_THEVU</name>
<dbReference type="InterPro" id="IPR000594">
    <property type="entry name" value="ThiF_NAD_FAD-bd"/>
</dbReference>
<keyword evidence="3" id="KW-1185">Reference proteome</keyword>